<evidence type="ECO:0000256" key="3">
    <source>
        <dbReference type="ARBA" id="ARBA00022692"/>
    </source>
</evidence>
<dbReference type="GO" id="GO:0016020">
    <property type="term" value="C:membrane"/>
    <property type="evidence" value="ECO:0007669"/>
    <property type="project" value="UniProtKB-SubCell"/>
</dbReference>
<dbReference type="PANTHER" id="PTHR19432">
    <property type="entry name" value="SUGAR TRANSPORTER"/>
    <property type="match status" value="1"/>
</dbReference>
<feature type="transmembrane region" description="Helical" evidence="7">
    <location>
        <begin position="444"/>
        <end position="468"/>
    </location>
</feature>
<evidence type="ECO:0000256" key="1">
    <source>
        <dbReference type="ARBA" id="ARBA00004141"/>
    </source>
</evidence>
<reference evidence="8" key="1">
    <citation type="submission" date="2018-01" db="EMBL/GenBank/DDBJ databases">
        <title>An insight into the sialome of Amazonian anophelines.</title>
        <authorList>
            <person name="Ribeiro J.M."/>
            <person name="Scarpassa V."/>
            <person name="Calvo E."/>
        </authorList>
    </citation>
    <scope>NUCLEOTIDE SEQUENCE</scope>
    <source>
        <tissue evidence="8">Salivary glands</tissue>
    </source>
</reference>
<proteinExistence type="predicted"/>
<feature type="transmembrane region" description="Helical" evidence="7">
    <location>
        <begin position="531"/>
        <end position="549"/>
    </location>
</feature>
<evidence type="ECO:0000256" key="2">
    <source>
        <dbReference type="ARBA" id="ARBA00022448"/>
    </source>
</evidence>
<feature type="transmembrane region" description="Helical" evidence="7">
    <location>
        <begin position="249"/>
        <end position="268"/>
    </location>
</feature>
<feature type="transmembrane region" description="Helical" evidence="7">
    <location>
        <begin position="193"/>
        <end position="212"/>
    </location>
</feature>
<dbReference type="EMBL" id="GGFJ01003031">
    <property type="protein sequence ID" value="MBW52172.1"/>
    <property type="molecule type" value="Transcribed_RNA"/>
</dbReference>
<keyword evidence="3 7" id="KW-0812">Transmembrane</keyword>
<organism evidence="8">
    <name type="scientific">Anopheles marajoara</name>
    <dbReference type="NCBI Taxonomy" id="58244"/>
    <lineage>
        <taxon>Eukaryota</taxon>
        <taxon>Metazoa</taxon>
        <taxon>Ecdysozoa</taxon>
        <taxon>Arthropoda</taxon>
        <taxon>Hexapoda</taxon>
        <taxon>Insecta</taxon>
        <taxon>Pterygota</taxon>
        <taxon>Neoptera</taxon>
        <taxon>Endopterygota</taxon>
        <taxon>Diptera</taxon>
        <taxon>Nematocera</taxon>
        <taxon>Culicoidea</taxon>
        <taxon>Culicidae</taxon>
        <taxon>Anophelinae</taxon>
        <taxon>Anopheles</taxon>
    </lineage>
</organism>
<keyword evidence="2" id="KW-0813">Transport</keyword>
<feature type="transmembrane region" description="Helical" evidence="7">
    <location>
        <begin position="161"/>
        <end position="181"/>
    </location>
</feature>
<accession>A0A2M4BGL7</accession>
<keyword evidence="4 7" id="KW-1133">Transmembrane helix</keyword>
<feature type="transmembrane region" description="Helical" evidence="7">
    <location>
        <begin position="289"/>
        <end position="310"/>
    </location>
</feature>
<feature type="transmembrane region" description="Helical" evidence="7">
    <location>
        <begin position="635"/>
        <end position="654"/>
    </location>
</feature>
<sequence length="659" mass="71832">MRREIKSIYNRLASVAISVIAALGASRPARAFRGSFKQRFKSFRRPTATATDGDEDDGGAMVKTGPGGGPAAAGPRRVALERKPTISGSDPLAKELRRVREQNARRQHPHDYSHVFRKKSRLDFVRLSFVIMGIEIVYSAETAFVSPILLGIGIEHHLMTMVWGISPLIGLLVSPVLGSFSDRCRSRYGRRRPLLLALGTGLVLGCLLLPFGETIGQWLGDVGEPVVPANNDTVTIDALNQAPTVSSDHFRWAILLTILGTIMLDFCADSSQAPSMAYLLDVSLPEDHGQACSTYSLLSGVGGSIGYLIGAIDWDETTLGDLLGGNINTVFILVTLIFIFCLIVTVTSFREIPLPLMERDELLQPLTERVITEERQSNSSLQLTPVKDLADALVLQLETEYDHAPGAHESKNGFALEKQPLLERNLERPSPSRRKVGFLQRPHIPAALGILCITNLFCWMSHISYSLYFTDFVGEKVFGGDPMAHSDSDAYALYIEGVRYGCFGMAIYSIACSTYSYTIERLIQVVRARKIYTGGLLIDCIGMLCMATFPNKITVYVFSVTGGIVGALLFTMPYIILAKYHAKGLLEASSDTNATQPRRGLASDISIIGSMLFVAQIILSVTTGPLVAWTGTTASVIYTASVCSLLAAGCATRIQYLDL</sequence>
<feature type="transmembrane region" description="Helical" evidence="7">
    <location>
        <begin position="330"/>
        <end position="349"/>
    </location>
</feature>
<dbReference type="Gene3D" id="1.20.1250.20">
    <property type="entry name" value="MFS general substrate transporter like domains"/>
    <property type="match status" value="1"/>
</dbReference>
<keyword evidence="5 7" id="KW-0472">Membrane</keyword>
<feature type="transmembrane region" description="Helical" evidence="7">
    <location>
        <begin position="498"/>
        <end position="519"/>
    </location>
</feature>
<dbReference type="InterPro" id="IPR036259">
    <property type="entry name" value="MFS_trans_sf"/>
</dbReference>
<dbReference type="GO" id="GO:0008506">
    <property type="term" value="F:sucrose:proton symporter activity"/>
    <property type="evidence" value="ECO:0007669"/>
    <property type="project" value="TreeGrafter"/>
</dbReference>
<protein>
    <submittedName>
        <fullName evidence="8">Putative sucrose transporter</fullName>
    </submittedName>
</protein>
<evidence type="ECO:0000256" key="4">
    <source>
        <dbReference type="ARBA" id="ARBA00022989"/>
    </source>
</evidence>
<dbReference type="SUPFAM" id="SSF103473">
    <property type="entry name" value="MFS general substrate transporter"/>
    <property type="match status" value="2"/>
</dbReference>
<dbReference type="AlphaFoldDB" id="A0A2M4BGL7"/>
<feature type="transmembrane region" description="Helical" evidence="7">
    <location>
        <begin position="555"/>
        <end position="577"/>
    </location>
</feature>
<evidence type="ECO:0000256" key="5">
    <source>
        <dbReference type="ARBA" id="ARBA00023136"/>
    </source>
</evidence>
<dbReference type="CDD" id="cd17313">
    <property type="entry name" value="MFS_SLC45_SUC"/>
    <property type="match status" value="1"/>
</dbReference>
<evidence type="ECO:0000256" key="6">
    <source>
        <dbReference type="SAM" id="MobiDB-lite"/>
    </source>
</evidence>
<evidence type="ECO:0000313" key="8">
    <source>
        <dbReference type="EMBL" id="MBW52172.1"/>
    </source>
</evidence>
<dbReference type="PANTHER" id="PTHR19432:SF35">
    <property type="entry name" value="SOLUTE CARRIER FAMILY 45 MEMBER 3 ISOFORM X1"/>
    <property type="match status" value="1"/>
</dbReference>
<name>A0A2M4BGL7_9DIPT</name>
<feature type="transmembrane region" description="Helical" evidence="7">
    <location>
        <begin position="605"/>
        <end position="629"/>
    </location>
</feature>
<evidence type="ECO:0000256" key="7">
    <source>
        <dbReference type="SAM" id="Phobius"/>
    </source>
</evidence>
<comment type="subcellular location">
    <subcellularLocation>
        <location evidence="1">Membrane</location>
        <topology evidence="1">Multi-pass membrane protein</topology>
    </subcellularLocation>
</comment>
<feature type="region of interest" description="Disordered" evidence="6">
    <location>
        <begin position="43"/>
        <end position="76"/>
    </location>
</feature>